<protein>
    <recommendedName>
        <fullName evidence="3 10">Gluconokinase</fullName>
        <ecNumber evidence="3 10">2.7.1.12</ecNumber>
    </recommendedName>
</protein>
<evidence type="ECO:0000256" key="6">
    <source>
        <dbReference type="ARBA" id="ARBA00022777"/>
    </source>
</evidence>
<dbReference type="GO" id="GO:0005737">
    <property type="term" value="C:cytoplasm"/>
    <property type="evidence" value="ECO:0007669"/>
    <property type="project" value="TreeGrafter"/>
</dbReference>
<keyword evidence="12" id="KW-1185">Reference proteome</keyword>
<gene>
    <name evidence="11" type="ORF">C1H70_00590</name>
</gene>
<dbReference type="GO" id="GO:0005524">
    <property type="term" value="F:ATP binding"/>
    <property type="evidence" value="ECO:0007669"/>
    <property type="project" value="UniProtKB-KW"/>
</dbReference>
<dbReference type="OrthoDB" id="9795716at2"/>
<keyword evidence="7 10" id="KW-0067">ATP-binding</keyword>
<dbReference type="Pfam" id="PF13671">
    <property type="entry name" value="AAA_33"/>
    <property type="match status" value="1"/>
</dbReference>
<dbReference type="SUPFAM" id="SSF52540">
    <property type="entry name" value="P-loop containing nucleoside triphosphate hydrolases"/>
    <property type="match status" value="1"/>
</dbReference>
<comment type="catalytic activity">
    <reaction evidence="9 10">
        <text>D-gluconate + ATP = 6-phospho-D-gluconate + ADP + H(+)</text>
        <dbReference type="Rhea" id="RHEA:19433"/>
        <dbReference type="ChEBI" id="CHEBI:15378"/>
        <dbReference type="ChEBI" id="CHEBI:18391"/>
        <dbReference type="ChEBI" id="CHEBI:30616"/>
        <dbReference type="ChEBI" id="CHEBI:58759"/>
        <dbReference type="ChEBI" id="CHEBI:456216"/>
        <dbReference type="EC" id="2.7.1.12"/>
    </reaction>
</comment>
<dbReference type="CDD" id="cd02021">
    <property type="entry name" value="GntK"/>
    <property type="match status" value="1"/>
</dbReference>
<evidence type="ECO:0000256" key="2">
    <source>
        <dbReference type="ARBA" id="ARBA00008420"/>
    </source>
</evidence>
<dbReference type="RefSeq" id="WP_102586388.1">
    <property type="nucleotide sequence ID" value="NZ_BNAE01000004.1"/>
</dbReference>
<evidence type="ECO:0000256" key="7">
    <source>
        <dbReference type="ARBA" id="ARBA00022840"/>
    </source>
</evidence>
<dbReference type="NCBIfam" id="TIGR01313">
    <property type="entry name" value="therm_gnt_kin"/>
    <property type="match status" value="1"/>
</dbReference>
<dbReference type="InterPro" id="IPR006001">
    <property type="entry name" value="Therm_gnt_kin"/>
</dbReference>
<dbReference type="AlphaFoldDB" id="A0A2N7UQT0"/>
<dbReference type="Proteomes" id="UP000235547">
    <property type="component" value="Unassembled WGS sequence"/>
</dbReference>
<evidence type="ECO:0000256" key="5">
    <source>
        <dbReference type="ARBA" id="ARBA00022741"/>
    </source>
</evidence>
<evidence type="ECO:0000256" key="1">
    <source>
        <dbReference type="ARBA" id="ARBA00004761"/>
    </source>
</evidence>
<dbReference type="PANTHER" id="PTHR43442:SF3">
    <property type="entry name" value="GLUCONOKINASE-RELATED"/>
    <property type="match status" value="1"/>
</dbReference>
<accession>A0A2N7UQT0</accession>
<dbReference type="EMBL" id="PNRG01000001">
    <property type="protein sequence ID" value="PMR82793.1"/>
    <property type="molecule type" value="Genomic_DNA"/>
</dbReference>
<name>A0A2N7UQT0_9GAMM</name>
<dbReference type="EC" id="2.7.1.12" evidence="3 10"/>
<dbReference type="GO" id="GO:0046316">
    <property type="term" value="F:gluconokinase activity"/>
    <property type="evidence" value="ECO:0007669"/>
    <property type="project" value="UniProtKB-EC"/>
</dbReference>
<organism evidence="11 12">
    <name type="scientific">Halomonas urumqiensis</name>
    <dbReference type="NCBI Taxonomy" id="1684789"/>
    <lineage>
        <taxon>Bacteria</taxon>
        <taxon>Pseudomonadati</taxon>
        <taxon>Pseudomonadota</taxon>
        <taxon>Gammaproteobacteria</taxon>
        <taxon>Oceanospirillales</taxon>
        <taxon>Halomonadaceae</taxon>
        <taxon>Halomonas</taxon>
    </lineage>
</organism>
<keyword evidence="4 10" id="KW-0808">Transferase</keyword>
<dbReference type="FunFam" id="3.40.50.300:FF:000522">
    <property type="entry name" value="Gluconokinase"/>
    <property type="match status" value="1"/>
</dbReference>
<evidence type="ECO:0000256" key="3">
    <source>
        <dbReference type="ARBA" id="ARBA00012054"/>
    </source>
</evidence>
<dbReference type="Gene3D" id="3.40.50.300">
    <property type="entry name" value="P-loop containing nucleotide triphosphate hydrolases"/>
    <property type="match status" value="1"/>
</dbReference>
<dbReference type="GO" id="GO:0019521">
    <property type="term" value="P:D-gluconate metabolic process"/>
    <property type="evidence" value="ECO:0007669"/>
    <property type="project" value="UniProtKB-KW"/>
</dbReference>
<evidence type="ECO:0000313" key="11">
    <source>
        <dbReference type="EMBL" id="PMR82793.1"/>
    </source>
</evidence>
<keyword evidence="8" id="KW-0311">Gluconate utilization</keyword>
<keyword evidence="5 10" id="KW-0547">Nucleotide-binding</keyword>
<evidence type="ECO:0000256" key="9">
    <source>
        <dbReference type="ARBA" id="ARBA00048090"/>
    </source>
</evidence>
<evidence type="ECO:0000313" key="12">
    <source>
        <dbReference type="Proteomes" id="UP000235547"/>
    </source>
</evidence>
<proteinExistence type="inferred from homology"/>
<sequence length="175" mass="19187">MDHPKTTSRRILVMGVSGSGKSHIGRLLAERLGVEFIDGDDHHPQANIDKMARGIPLNDDDRQGWLDTLAGLIADYHRRDASLVIGCSALKRRYRDQLRSGDPALAILFLEGSREQLLERLTSREGHFFTGEAMLESQLADLEPPGSDEAITLNIGDSPESLAAAFIASLDSTYC</sequence>
<comment type="similarity">
    <text evidence="2 10">Belongs to the gluconokinase GntK/GntV family.</text>
</comment>
<dbReference type="InterPro" id="IPR027417">
    <property type="entry name" value="P-loop_NTPase"/>
</dbReference>
<reference evidence="11 12" key="1">
    <citation type="submission" date="2018-01" db="EMBL/GenBank/DDBJ databases">
        <title>Halomonas endophytica sp. nov., isolated from storage liquid in the stems of Populus euphratica.</title>
        <authorList>
            <person name="Chen C."/>
        </authorList>
    </citation>
    <scope>NUCLEOTIDE SEQUENCE [LARGE SCALE GENOMIC DNA]</scope>
    <source>
        <strain evidence="11 12">BZ-SZ-XJ27</strain>
    </source>
</reference>
<comment type="caution">
    <text evidence="11">The sequence shown here is derived from an EMBL/GenBank/DDBJ whole genome shotgun (WGS) entry which is preliminary data.</text>
</comment>
<comment type="pathway">
    <text evidence="1">Carbohydrate acid metabolism.</text>
</comment>
<evidence type="ECO:0000256" key="4">
    <source>
        <dbReference type="ARBA" id="ARBA00022679"/>
    </source>
</evidence>
<evidence type="ECO:0000256" key="8">
    <source>
        <dbReference type="ARBA" id="ARBA00023064"/>
    </source>
</evidence>
<keyword evidence="6 10" id="KW-0418">Kinase</keyword>
<dbReference type="PANTHER" id="PTHR43442">
    <property type="entry name" value="GLUCONOKINASE-RELATED"/>
    <property type="match status" value="1"/>
</dbReference>
<evidence type="ECO:0000256" key="10">
    <source>
        <dbReference type="RuleBase" id="RU363066"/>
    </source>
</evidence>